<reference evidence="1 2" key="1">
    <citation type="submission" date="2022-11" db="EMBL/GenBank/DDBJ databases">
        <title>Minimal conservation of predation-associated metabolite biosynthetic gene clusters underscores biosynthetic potential of Myxococcota including descriptions for ten novel species: Archangium lansinium sp. nov., Myxococcus landrumus sp. nov., Nannocystis bai.</title>
        <authorList>
            <person name="Ahearne A."/>
            <person name="Stevens C."/>
            <person name="Dowd S."/>
        </authorList>
    </citation>
    <scope>NUCLEOTIDE SEQUENCE [LARGE SCALE GENOMIC DNA]</scope>
    <source>
        <strain evidence="1 2">RJM3</strain>
    </source>
</reference>
<keyword evidence="2" id="KW-1185">Reference proteome</keyword>
<protein>
    <submittedName>
        <fullName evidence="1">Uncharacterized protein</fullName>
    </submittedName>
</protein>
<dbReference type="EMBL" id="JAQNDO010000001">
    <property type="protein sequence ID" value="MDC0745038.1"/>
    <property type="molecule type" value="Genomic_DNA"/>
</dbReference>
<evidence type="ECO:0000313" key="2">
    <source>
        <dbReference type="Proteomes" id="UP001221411"/>
    </source>
</evidence>
<comment type="caution">
    <text evidence="1">The sequence shown here is derived from an EMBL/GenBank/DDBJ whole genome shotgun (WGS) entry which is preliminary data.</text>
</comment>
<name>A0ABT5EV22_9BACT</name>
<dbReference type="RefSeq" id="WP_271922152.1">
    <property type="nucleotide sequence ID" value="NZ_JAQNDO010000001.1"/>
</dbReference>
<gene>
    <name evidence="1" type="ORF">POL67_27140</name>
</gene>
<accession>A0ABT5EV22</accession>
<proteinExistence type="predicted"/>
<evidence type="ECO:0000313" key="1">
    <source>
        <dbReference type="EMBL" id="MDC0745038.1"/>
    </source>
</evidence>
<sequence>MAFADLVPLRRRFLVAASGLLFMLGCKDMGPEQPNTASTGIGAAAAPLRPPPPWLPPNYTEIPWSEAVALIQRQAVDRVFGTKTRRVYVVERNGEKRYTTAPRLGDLAELMAQIPREERKFLYKDDIEEISWAEAESLIRAKRVESVSLTHFSMVSLYMKGGRYPLAIAPSEKDLRKILDEVDPSGNLLGTIE</sequence>
<dbReference type="Proteomes" id="UP001221411">
    <property type="component" value="Unassembled WGS sequence"/>
</dbReference>
<organism evidence="1 2">
    <name type="scientific">Polyangium mundeleinium</name>
    <dbReference type="NCBI Taxonomy" id="2995306"/>
    <lineage>
        <taxon>Bacteria</taxon>
        <taxon>Pseudomonadati</taxon>
        <taxon>Myxococcota</taxon>
        <taxon>Polyangia</taxon>
        <taxon>Polyangiales</taxon>
        <taxon>Polyangiaceae</taxon>
        <taxon>Polyangium</taxon>
    </lineage>
</organism>